<feature type="transmembrane region" description="Helical" evidence="8">
    <location>
        <begin position="236"/>
        <end position="257"/>
    </location>
</feature>
<evidence type="ECO:0000256" key="4">
    <source>
        <dbReference type="ARBA" id="ARBA00022475"/>
    </source>
</evidence>
<evidence type="ECO:0000256" key="6">
    <source>
        <dbReference type="ARBA" id="ARBA00022989"/>
    </source>
</evidence>
<evidence type="ECO:0000256" key="3">
    <source>
        <dbReference type="ARBA" id="ARBA00022448"/>
    </source>
</evidence>
<feature type="transmembrane region" description="Helical" evidence="8">
    <location>
        <begin position="146"/>
        <end position="168"/>
    </location>
</feature>
<reference evidence="9 10" key="1">
    <citation type="submission" date="2024-02" db="EMBL/GenBank/DDBJ databases">
        <title>Bacteria isolated from the canopy kelp, Nereocystis luetkeana.</title>
        <authorList>
            <person name="Pfister C.A."/>
            <person name="Younker I.T."/>
            <person name="Light S.H."/>
        </authorList>
    </citation>
    <scope>NUCLEOTIDE SEQUENCE [LARGE SCALE GENOMIC DNA]</scope>
    <source>
        <strain evidence="9 10">TI.1.05</strain>
    </source>
</reference>
<protein>
    <recommendedName>
        <fullName evidence="8">Probable membrane transporter protein</fullName>
    </recommendedName>
</protein>
<dbReference type="Pfam" id="PF01925">
    <property type="entry name" value="TauE"/>
    <property type="match status" value="1"/>
</dbReference>
<feature type="transmembrane region" description="Helical" evidence="8">
    <location>
        <begin position="108"/>
        <end position="125"/>
    </location>
</feature>
<dbReference type="PANTHER" id="PTHR30269">
    <property type="entry name" value="TRANSMEMBRANE PROTEIN YFCA"/>
    <property type="match status" value="1"/>
</dbReference>
<evidence type="ECO:0000256" key="2">
    <source>
        <dbReference type="ARBA" id="ARBA00009142"/>
    </source>
</evidence>
<feature type="transmembrane region" description="Helical" evidence="8">
    <location>
        <begin position="48"/>
        <end position="69"/>
    </location>
</feature>
<proteinExistence type="inferred from homology"/>
<name>A0ABU9GNK8_9GAMM</name>
<dbReference type="Proteomes" id="UP001369082">
    <property type="component" value="Unassembled WGS sequence"/>
</dbReference>
<comment type="caution">
    <text evidence="9">The sequence shown here is derived from an EMBL/GenBank/DDBJ whole genome shotgun (WGS) entry which is preliminary data.</text>
</comment>
<evidence type="ECO:0000256" key="1">
    <source>
        <dbReference type="ARBA" id="ARBA00004651"/>
    </source>
</evidence>
<feature type="transmembrane region" description="Helical" evidence="8">
    <location>
        <begin position="12"/>
        <end position="36"/>
    </location>
</feature>
<dbReference type="InterPro" id="IPR002781">
    <property type="entry name" value="TM_pro_TauE-like"/>
</dbReference>
<keyword evidence="10" id="KW-1185">Reference proteome</keyword>
<dbReference type="InterPro" id="IPR052017">
    <property type="entry name" value="TSUP"/>
</dbReference>
<evidence type="ECO:0000256" key="7">
    <source>
        <dbReference type="ARBA" id="ARBA00023136"/>
    </source>
</evidence>
<comment type="similarity">
    <text evidence="2 8">Belongs to the 4-toluene sulfonate uptake permease (TSUP) (TC 2.A.102) family.</text>
</comment>
<accession>A0ABU9GNK8</accession>
<comment type="subcellular location">
    <subcellularLocation>
        <location evidence="1 8">Cell membrane</location>
        <topology evidence="1 8">Multi-pass membrane protein</topology>
    </subcellularLocation>
</comment>
<keyword evidence="4 8" id="KW-1003">Cell membrane</keyword>
<evidence type="ECO:0000256" key="5">
    <source>
        <dbReference type="ARBA" id="ARBA00022692"/>
    </source>
</evidence>
<evidence type="ECO:0000313" key="10">
    <source>
        <dbReference type="Proteomes" id="UP001369082"/>
    </source>
</evidence>
<feature type="transmembrane region" description="Helical" evidence="8">
    <location>
        <begin position="200"/>
        <end position="224"/>
    </location>
</feature>
<keyword evidence="3" id="KW-0813">Transport</keyword>
<keyword evidence="7 8" id="KW-0472">Membrane</keyword>
<dbReference type="EMBL" id="JBAKAZ010000011">
    <property type="protein sequence ID" value="MEL0628899.1"/>
    <property type="molecule type" value="Genomic_DNA"/>
</dbReference>
<keyword evidence="5 8" id="KW-0812">Transmembrane</keyword>
<sequence length="260" mass="28237">MTEFVLDPSSLMILGLVGLIAGFIDAVVGGGGMLTVPALLSAGLPPHLTLGTNKLSASFASGAAAYTYFRKKLFDPIFWKQSFYSTLIGACIGTIMVNYISTEFLNKFLPLIILVVALYTLFSRVKEIDNDKLPEKSVRLTAIQRLQGFILGFYDGVSGPGTGAFWVISNMHLYRLNILLSSGVAKAMNFTSNITALATFIYFGQVNWFIGLTMGICLMLGAFIGAHSAIHFGAKFIRPLFIIIVLAMAINLGYSAWFSQ</sequence>
<keyword evidence="6 8" id="KW-1133">Transmembrane helix</keyword>
<evidence type="ECO:0000256" key="8">
    <source>
        <dbReference type="RuleBase" id="RU363041"/>
    </source>
</evidence>
<feature type="transmembrane region" description="Helical" evidence="8">
    <location>
        <begin position="81"/>
        <end position="102"/>
    </location>
</feature>
<gene>
    <name evidence="9" type="ORF">V6256_04680</name>
</gene>
<organism evidence="9 10">
    <name type="scientific">Psychromonas aquatilis</name>
    <dbReference type="NCBI Taxonomy" id="2005072"/>
    <lineage>
        <taxon>Bacteria</taxon>
        <taxon>Pseudomonadati</taxon>
        <taxon>Pseudomonadota</taxon>
        <taxon>Gammaproteobacteria</taxon>
        <taxon>Alteromonadales</taxon>
        <taxon>Psychromonadaceae</taxon>
        <taxon>Psychromonas</taxon>
    </lineage>
</organism>
<dbReference type="PANTHER" id="PTHR30269:SF25">
    <property type="entry name" value="MEMBRANE TRANSPORTER PROTEIN-RELATED"/>
    <property type="match status" value="1"/>
</dbReference>
<evidence type="ECO:0000313" key="9">
    <source>
        <dbReference type="EMBL" id="MEL0628899.1"/>
    </source>
</evidence>
<dbReference type="RefSeq" id="WP_341596914.1">
    <property type="nucleotide sequence ID" value="NZ_JBAKAZ010000011.1"/>
</dbReference>